<proteinExistence type="predicted"/>
<accession>A0A0F9K5H1</accession>
<sequence>MTDKIQTAPTTKFEGTIDSISIYEVFPNGTKRELIIDSDKDIGDWEYKLRPDEYVCEDCGGVVRPDNSSLHARCEHETEEDATS</sequence>
<dbReference type="EMBL" id="LAZR01009912">
    <property type="protein sequence ID" value="KKM69896.1"/>
    <property type="molecule type" value="Genomic_DNA"/>
</dbReference>
<organism evidence="1">
    <name type="scientific">marine sediment metagenome</name>
    <dbReference type="NCBI Taxonomy" id="412755"/>
    <lineage>
        <taxon>unclassified sequences</taxon>
        <taxon>metagenomes</taxon>
        <taxon>ecological metagenomes</taxon>
    </lineage>
</organism>
<dbReference type="AlphaFoldDB" id="A0A0F9K5H1"/>
<evidence type="ECO:0000313" key="1">
    <source>
        <dbReference type="EMBL" id="KKM69896.1"/>
    </source>
</evidence>
<reference evidence="1" key="1">
    <citation type="journal article" date="2015" name="Nature">
        <title>Complex archaea that bridge the gap between prokaryotes and eukaryotes.</title>
        <authorList>
            <person name="Spang A."/>
            <person name="Saw J.H."/>
            <person name="Jorgensen S.L."/>
            <person name="Zaremba-Niedzwiedzka K."/>
            <person name="Martijn J."/>
            <person name="Lind A.E."/>
            <person name="van Eijk R."/>
            <person name="Schleper C."/>
            <person name="Guy L."/>
            <person name="Ettema T.J."/>
        </authorList>
    </citation>
    <scope>NUCLEOTIDE SEQUENCE</scope>
</reference>
<name>A0A0F9K5H1_9ZZZZ</name>
<protein>
    <submittedName>
        <fullName evidence="1">Uncharacterized protein</fullName>
    </submittedName>
</protein>
<comment type="caution">
    <text evidence="1">The sequence shown here is derived from an EMBL/GenBank/DDBJ whole genome shotgun (WGS) entry which is preliminary data.</text>
</comment>
<gene>
    <name evidence="1" type="ORF">LCGC14_1446170</name>
</gene>